<dbReference type="InterPro" id="IPR036291">
    <property type="entry name" value="NAD(P)-bd_dom_sf"/>
</dbReference>
<dbReference type="GO" id="GO:0016491">
    <property type="term" value="F:oxidoreductase activity"/>
    <property type="evidence" value="ECO:0007669"/>
    <property type="project" value="UniProtKB-KW"/>
</dbReference>
<dbReference type="InterPro" id="IPR002347">
    <property type="entry name" value="SDR_fam"/>
</dbReference>
<protein>
    <submittedName>
        <fullName evidence="3">Uncharacterized protein</fullName>
    </submittedName>
</protein>
<proteinExistence type="inferred from homology"/>
<dbReference type="OrthoDB" id="47007at2759"/>
<sequence length="285" mass="30728">MRVALITGASSGIGRAAAIRLAQDGFKLSITGRKAEELQQTADACVTKGVNKEQILITPGDLNNAPFAKKLVDDTISKFGSLYTLVNSAGILMAGPVLDTELDVLDKQMDINVRSVVQLTRFALPHIIKEKGTVVNVSSINGPCPFANVTYYCMSKSALDQFTKCLALEMAPKGVRVNSVNPGVIQTECHKNAGMNPDQYAQFLEKSTTTHPLGRYGQPEEVDKLPNCLIVERRGGLIDWLIAGSCTHVRRQNAETSSQLGISLPTSPSPVAFSLCVHVLLFSLD</sequence>
<dbReference type="InterPro" id="IPR020904">
    <property type="entry name" value="Sc_DH/Rdtase_CS"/>
</dbReference>
<dbReference type="EMBL" id="LIAE01010027">
    <property type="protein sequence ID" value="PAV66857.1"/>
    <property type="molecule type" value="Genomic_DNA"/>
</dbReference>
<reference evidence="3 4" key="1">
    <citation type="journal article" date="2017" name="Curr. Biol.">
        <title>Genome architecture and evolution of a unichromosomal asexual nematode.</title>
        <authorList>
            <person name="Fradin H."/>
            <person name="Zegar C."/>
            <person name="Gutwein M."/>
            <person name="Lucas J."/>
            <person name="Kovtun M."/>
            <person name="Corcoran D."/>
            <person name="Baugh L.R."/>
            <person name="Kiontke K."/>
            <person name="Gunsalus K."/>
            <person name="Fitch D.H."/>
            <person name="Piano F."/>
        </authorList>
    </citation>
    <scope>NUCLEOTIDE SEQUENCE [LARGE SCALE GENOMIC DNA]</scope>
    <source>
        <strain evidence="3">PF1309</strain>
    </source>
</reference>
<keyword evidence="1" id="KW-0560">Oxidoreductase</keyword>
<name>A0A2A2JYQ2_9BILA</name>
<accession>A0A2A2JYQ2</accession>
<comment type="similarity">
    <text evidence="2">Belongs to the short-chain dehydrogenases/reductases (SDR) family.</text>
</comment>
<dbReference type="Proteomes" id="UP000218231">
    <property type="component" value="Unassembled WGS sequence"/>
</dbReference>
<evidence type="ECO:0000256" key="1">
    <source>
        <dbReference type="ARBA" id="ARBA00023002"/>
    </source>
</evidence>
<dbReference type="PRINTS" id="PR00080">
    <property type="entry name" value="SDRFAMILY"/>
</dbReference>
<evidence type="ECO:0000256" key="2">
    <source>
        <dbReference type="RuleBase" id="RU000363"/>
    </source>
</evidence>
<gene>
    <name evidence="3" type="ORF">WR25_00366</name>
</gene>
<dbReference type="PANTHER" id="PTHR43975">
    <property type="entry name" value="ZGC:101858"/>
    <property type="match status" value="1"/>
</dbReference>
<organism evidence="3 4">
    <name type="scientific">Diploscapter pachys</name>
    <dbReference type="NCBI Taxonomy" id="2018661"/>
    <lineage>
        <taxon>Eukaryota</taxon>
        <taxon>Metazoa</taxon>
        <taxon>Ecdysozoa</taxon>
        <taxon>Nematoda</taxon>
        <taxon>Chromadorea</taxon>
        <taxon>Rhabditida</taxon>
        <taxon>Rhabditina</taxon>
        <taxon>Rhabditomorpha</taxon>
        <taxon>Rhabditoidea</taxon>
        <taxon>Rhabditidae</taxon>
        <taxon>Diploscapter</taxon>
    </lineage>
</organism>
<comment type="caution">
    <text evidence="3">The sequence shown here is derived from an EMBL/GenBank/DDBJ whole genome shotgun (WGS) entry which is preliminary data.</text>
</comment>
<dbReference type="Gene3D" id="3.40.50.720">
    <property type="entry name" value="NAD(P)-binding Rossmann-like Domain"/>
    <property type="match status" value="1"/>
</dbReference>
<dbReference type="SUPFAM" id="SSF51735">
    <property type="entry name" value="NAD(P)-binding Rossmann-fold domains"/>
    <property type="match status" value="1"/>
</dbReference>
<dbReference type="AlphaFoldDB" id="A0A2A2JYQ2"/>
<dbReference type="PROSITE" id="PS00061">
    <property type="entry name" value="ADH_SHORT"/>
    <property type="match status" value="1"/>
</dbReference>
<dbReference type="FunFam" id="3.40.50.720:FF:000084">
    <property type="entry name" value="Short-chain dehydrogenase reductase"/>
    <property type="match status" value="1"/>
</dbReference>
<evidence type="ECO:0000313" key="3">
    <source>
        <dbReference type="EMBL" id="PAV66857.1"/>
    </source>
</evidence>
<dbReference type="STRING" id="2018661.A0A2A2JYQ2"/>
<evidence type="ECO:0000313" key="4">
    <source>
        <dbReference type="Proteomes" id="UP000218231"/>
    </source>
</evidence>
<dbReference type="PRINTS" id="PR00081">
    <property type="entry name" value="GDHRDH"/>
</dbReference>
<dbReference type="PANTHER" id="PTHR43975:SF2">
    <property type="entry name" value="EG:BACR7A4.14 PROTEIN-RELATED"/>
    <property type="match status" value="1"/>
</dbReference>
<dbReference type="Pfam" id="PF00106">
    <property type="entry name" value="adh_short"/>
    <property type="match status" value="1"/>
</dbReference>
<keyword evidence="4" id="KW-1185">Reference proteome</keyword>